<dbReference type="PANTHER" id="PTHR43116">
    <property type="entry name" value="PEPTIDE CHAIN RELEASE FACTOR 2"/>
    <property type="match status" value="1"/>
</dbReference>
<proteinExistence type="predicted"/>
<dbReference type="EMBL" id="OZ034821">
    <property type="protein sequence ID" value="CAL1407668.1"/>
    <property type="molecule type" value="Genomic_DNA"/>
</dbReference>
<dbReference type="Proteomes" id="UP001497516">
    <property type="component" value="Chromosome 8"/>
</dbReference>
<name>A0AAV2GCV0_9ROSI</name>
<reference evidence="1 2" key="1">
    <citation type="submission" date="2024-04" db="EMBL/GenBank/DDBJ databases">
        <authorList>
            <person name="Fracassetti M."/>
        </authorList>
    </citation>
    <scope>NUCLEOTIDE SEQUENCE [LARGE SCALE GENOMIC DNA]</scope>
</reference>
<accession>A0AAV2GCV0</accession>
<dbReference type="InterPro" id="IPR045853">
    <property type="entry name" value="Pep_chain_release_fac_I_sf"/>
</dbReference>
<dbReference type="AlphaFoldDB" id="A0AAV2GCV0"/>
<evidence type="ECO:0000313" key="1">
    <source>
        <dbReference type="EMBL" id="CAL1407668.1"/>
    </source>
</evidence>
<dbReference type="PANTHER" id="PTHR43116:SF3">
    <property type="entry name" value="CLASS I PEPTIDE CHAIN RELEASE FACTOR"/>
    <property type="match status" value="1"/>
</dbReference>
<evidence type="ECO:0000313" key="2">
    <source>
        <dbReference type="Proteomes" id="UP001497516"/>
    </source>
</evidence>
<dbReference type="SUPFAM" id="SSF75620">
    <property type="entry name" value="Release factor"/>
    <property type="match status" value="1"/>
</dbReference>
<protein>
    <submittedName>
        <fullName evidence="1">Uncharacterized protein</fullName>
    </submittedName>
</protein>
<gene>
    <name evidence="1" type="ORF">LTRI10_LOCUS47321</name>
</gene>
<dbReference type="Gene3D" id="1.20.58.410">
    <property type="entry name" value="Release factor"/>
    <property type="match status" value="1"/>
</dbReference>
<keyword evidence="2" id="KW-1185">Reference proteome</keyword>
<organism evidence="1 2">
    <name type="scientific">Linum trigynum</name>
    <dbReference type="NCBI Taxonomy" id="586398"/>
    <lineage>
        <taxon>Eukaryota</taxon>
        <taxon>Viridiplantae</taxon>
        <taxon>Streptophyta</taxon>
        <taxon>Embryophyta</taxon>
        <taxon>Tracheophyta</taxon>
        <taxon>Spermatophyta</taxon>
        <taxon>Magnoliopsida</taxon>
        <taxon>eudicotyledons</taxon>
        <taxon>Gunneridae</taxon>
        <taxon>Pentapetalae</taxon>
        <taxon>rosids</taxon>
        <taxon>fabids</taxon>
        <taxon>Malpighiales</taxon>
        <taxon>Linaceae</taxon>
        <taxon>Linum</taxon>
    </lineage>
</organism>
<sequence length="147" mass="16775">MGVSRGWPPSVHPHDLVRDRIVASNWAILDESESDWKSHAAAIAQSIQVIKKRLQWKKLMVRLNRLSSQLNKPDLWDDPVLAGSLSREHGSLMGKMKEVKALEQDLIEHIDMIKLAREESENSEMERRGNLASSCLGMYPFSWCPND</sequence>